<evidence type="ECO:0000256" key="4">
    <source>
        <dbReference type="ARBA" id="ARBA00023163"/>
    </source>
</evidence>
<keyword evidence="2" id="KW-0805">Transcription regulation</keyword>
<organism evidence="6 7">
    <name type="scientific">Actinomycetospora corticicola</name>
    <dbReference type="NCBI Taxonomy" id="663602"/>
    <lineage>
        <taxon>Bacteria</taxon>
        <taxon>Bacillati</taxon>
        <taxon>Actinomycetota</taxon>
        <taxon>Actinomycetes</taxon>
        <taxon>Pseudonocardiales</taxon>
        <taxon>Pseudonocardiaceae</taxon>
        <taxon>Actinomycetospora</taxon>
    </lineage>
</organism>
<proteinExistence type="predicted"/>
<dbReference type="Gene3D" id="3.40.50.150">
    <property type="entry name" value="Vaccinia Virus protein VP39"/>
    <property type="match status" value="1"/>
</dbReference>
<dbReference type="PANTHER" id="PTHR30204:SF69">
    <property type="entry name" value="MERR-FAMILY TRANSCRIPTIONAL REGULATOR"/>
    <property type="match status" value="1"/>
</dbReference>
<evidence type="ECO:0000256" key="2">
    <source>
        <dbReference type="ARBA" id="ARBA00023015"/>
    </source>
</evidence>
<dbReference type="InterPro" id="IPR047057">
    <property type="entry name" value="MerR_fam"/>
</dbReference>
<evidence type="ECO:0000256" key="3">
    <source>
        <dbReference type="ARBA" id="ARBA00023125"/>
    </source>
</evidence>
<dbReference type="Pfam" id="PF08242">
    <property type="entry name" value="Methyltransf_12"/>
    <property type="match status" value="1"/>
</dbReference>
<dbReference type="PROSITE" id="PS50937">
    <property type="entry name" value="HTH_MERR_2"/>
    <property type="match status" value="1"/>
</dbReference>
<sequence>MDERTWTVGELAAASGLSVRVLRHWDEVGIVRPGRTTSGHRRYGGPDITRLYRALALRRTGLGLEAIGAALDERSPDATAVLQDHLERLETEIERSVRLRDRLRAALDGDGSVMSVISAMTMVDGYVHGYRAEEGARLADQAEALEALLHRDTAFPTGSHVLEVGCGVGAQTTVIARRSPGAHITAIDISADSLAQARRRVRAAGLAAGVTFRRLDVHDLPDDGLGPVDHVVVCFVLEHLSDPLDVLRTLRAALRPGGTITVIEGDHASTDFTPDSAAARTAIDCQVVLQRQAGGDPMIGGRLGELLSAAGFADVTTSPREVRVDDAGAADAFVLRTFTAMIAGVREPAVAAGLTTPEAFDAGIADLRRTAEPGGTFRYTFTRAGGCAP</sequence>
<dbReference type="RefSeq" id="WP_179796686.1">
    <property type="nucleotide sequence ID" value="NZ_BAABHP010000001.1"/>
</dbReference>
<dbReference type="InterPro" id="IPR013217">
    <property type="entry name" value="Methyltransf_12"/>
</dbReference>
<dbReference type="Proteomes" id="UP000535890">
    <property type="component" value="Unassembled WGS sequence"/>
</dbReference>
<dbReference type="SUPFAM" id="SSF53335">
    <property type="entry name" value="S-adenosyl-L-methionine-dependent methyltransferases"/>
    <property type="match status" value="1"/>
</dbReference>
<dbReference type="AlphaFoldDB" id="A0A7Y9E1J8"/>
<dbReference type="Pfam" id="PF13411">
    <property type="entry name" value="MerR_1"/>
    <property type="match status" value="1"/>
</dbReference>
<keyword evidence="3 6" id="KW-0238">DNA-binding</keyword>
<dbReference type="CDD" id="cd02440">
    <property type="entry name" value="AdoMet_MTases"/>
    <property type="match status" value="1"/>
</dbReference>
<dbReference type="SUPFAM" id="SSF46955">
    <property type="entry name" value="Putative DNA-binding domain"/>
    <property type="match status" value="1"/>
</dbReference>
<dbReference type="InterPro" id="IPR009061">
    <property type="entry name" value="DNA-bd_dom_put_sf"/>
</dbReference>
<dbReference type="PANTHER" id="PTHR30204">
    <property type="entry name" value="REDOX-CYCLING DRUG-SENSING TRANSCRIPTIONAL ACTIVATOR SOXR"/>
    <property type="match status" value="1"/>
</dbReference>
<dbReference type="InterPro" id="IPR000551">
    <property type="entry name" value="MerR-type_HTH_dom"/>
</dbReference>
<dbReference type="PRINTS" id="PR00040">
    <property type="entry name" value="HTHMERR"/>
</dbReference>
<dbReference type="Gene3D" id="1.10.1660.10">
    <property type="match status" value="1"/>
</dbReference>
<keyword evidence="4" id="KW-0804">Transcription</keyword>
<keyword evidence="1" id="KW-0678">Repressor</keyword>
<dbReference type="EMBL" id="JACCBN010000001">
    <property type="protein sequence ID" value="NYD39360.1"/>
    <property type="molecule type" value="Genomic_DNA"/>
</dbReference>
<dbReference type="SMART" id="SM00422">
    <property type="entry name" value="HTH_MERR"/>
    <property type="match status" value="1"/>
</dbReference>
<evidence type="ECO:0000313" key="6">
    <source>
        <dbReference type="EMBL" id="NYD39360.1"/>
    </source>
</evidence>
<protein>
    <submittedName>
        <fullName evidence="6">DNA-binding transcriptional MerR regulator</fullName>
    </submittedName>
</protein>
<dbReference type="GO" id="GO:0003677">
    <property type="term" value="F:DNA binding"/>
    <property type="evidence" value="ECO:0007669"/>
    <property type="project" value="UniProtKB-KW"/>
</dbReference>
<evidence type="ECO:0000313" key="7">
    <source>
        <dbReference type="Proteomes" id="UP000535890"/>
    </source>
</evidence>
<comment type="caution">
    <text evidence="6">The sequence shown here is derived from an EMBL/GenBank/DDBJ whole genome shotgun (WGS) entry which is preliminary data.</text>
</comment>
<dbReference type="GO" id="GO:0003700">
    <property type="term" value="F:DNA-binding transcription factor activity"/>
    <property type="evidence" value="ECO:0007669"/>
    <property type="project" value="InterPro"/>
</dbReference>
<reference evidence="6 7" key="1">
    <citation type="submission" date="2020-07" db="EMBL/GenBank/DDBJ databases">
        <title>Sequencing the genomes of 1000 actinobacteria strains.</title>
        <authorList>
            <person name="Klenk H.-P."/>
        </authorList>
    </citation>
    <scope>NUCLEOTIDE SEQUENCE [LARGE SCALE GENOMIC DNA]</scope>
    <source>
        <strain evidence="6 7">DSM 45772</strain>
    </source>
</reference>
<evidence type="ECO:0000259" key="5">
    <source>
        <dbReference type="PROSITE" id="PS50937"/>
    </source>
</evidence>
<accession>A0A7Y9E1J8</accession>
<keyword evidence="7" id="KW-1185">Reference proteome</keyword>
<dbReference type="InterPro" id="IPR029063">
    <property type="entry name" value="SAM-dependent_MTases_sf"/>
</dbReference>
<evidence type="ECO:0000256" key="1">
    <source>
        <dbReference type="ARBA" id="ARBA00022491"/>
    </source>
</evidence>
<feature type="domain" description="HTH merR-type" evidence="5">
    <location>
        <begin position="5"/>
        <end position="73"/>
    </location>
</feature>
<dbReference type="Gene3D" id="6.10.140.1580">
    <property type="match status" value="1"/>
</dbReference>
<dbReference type="PROSITE" id="PS00552">
    <property type="entry name" value="HTH_MERR_1"/>
    <property type="match status" value="1"/>
</dbReference>
<gene>
    <name evidence="6" type="ORF">BJ983_005462</name>
</gene>
<name>A0A7Y9E1J8_9PSEU</name>